<proteinExistence type="predicted"/>
<evidence type="ECO:0000313" key="2">
    <source>
        <dbReference type="EMBL" id="QHT92898.1"/>
    </source>
</evidence>
<dbReference type="EMBL" id="MN740195">
    <property type="protein sequence ID" value="QHT92898.1"/>
    <property type="molecule type" value="Genomic_DNA"/>
</dbReference>
<dbReference type="AlphaFoldDB" id="A0A6C0II56"/>
<feature type="region of interest" description="Disordered" evidence="1">
    <location>
        <begin position="176"/>
        <end position="217"/>
    </location>
</feature>
<feature type="compositionally biased region" description="Low complexity" evidence="1">
    <location>
        <begin position="188"/>
        <end position="213"/>
    </location>
</feature>
<evidence type="ECO:0000256" key="1">
    <source>
        <dbReference type="SAM" id="MobiDB-lite"/>
    </source>
</evidence>
<sequence length="229" mass="25003">MAYTSKQMASALDKSTLFTNALITKKIHVNIQNIGNNIKQTLEKMIASDIEGKCIVEGFVKNGSTKIMTYSSGLIRGSMVTFEVAYECSICSPVEGMNITCIAKNITKAGIRAETNDSPSPVVIFVARDHHFSTPYFSEVKENDEIMVKVIGQRFELNDKYISVIAELLPEKQQYVKPPSSSIKPRTASSSSKASSESSKASSASSKPASLKKPVTKKAPIKKNLIVEE</sequence>
<name>A0A6C0II56_9ZZZZ</name>
<accession>A0A6C0II56</accession>
<evidence type="ECO:0008006" key="3">
    <source>
        <dbReference type="Google" id="ProtNLM"/>
    </source>
</evidence>
<reference evidence="2" key="1">
    <citation type="journal article" date="2020" name="Nature">
        <title>Giant virus diversity and host interactions through global metagenomics.</title>
        <authorList>
            <person name="Schulz F."/>
            <person name="Roux S."/>
            <person name="Paez-Espino D."/>
            <person name="Jungbluth S."/>
            <person name="Walsh D.A."/>
            <person name="Denef V.J."/>
            <person name="McMahon K.D."/>
            <person name="Konstantinidis K.T."/>
            <person name="Eloe-Fadrosh E.A."/>
            <person name="Kyrpides N.C."/>
            <person name="Woyke T."/>
        </authorList>
    </citation>
    <scope>NUCLEOTIDE SEQUENCE</scope>
    <source>
        <strain evidence="2">GVMAG-M-3300023184-89</strain>
    </source>
</reference>
<protein>
    <recommendedName>
        <fullName evidence="3">S1 motif domain-containing protein</fullName>
    </recommendedName>
</protein>
<organism evidence="2">
    <name type="scientific">viral metagenome</name>
    <dbReference type="NCBI Taxonomy" id="1070528"/>
    <lineage>
        <taxon>unclassified sequences</taxon>
        <taxon>metagenomes</taxon>
        <taxon>organismal metagenomes</taxon>
    </lineage>
</organism>